<keyword evidence="2" id="KW-1185">Reference proteome</keyword>
<dbReference type="EMBL" id="JBEDUW010000002">
    <property type="protein sequence ID" value="KAK9944402.1"/>
    <property type="molecule type" value="Genomic_DNA"/>
</dbReference>
<sequence>MREIPTPLVMKQWTKLAKFEIQSTVPKDNMPSEALQLARHGDLSYLGNKVSYLASKTIEGTDILKNELIKLEPVLEEILKQQKKSG</sequence>
<evidence type="ECO:0000313" key="2">
    <source>
        <dbReference type="Proteomes" id="UP001457282"/>
    </source>
</evidence>
<name>A0AAW1Y9I5_RUBAR</name>
<comment type="caution">
    <text evidence="1">The sequence shown here is derived from an EMBL/GenBank/DDBJ whole genome shotgun (WGS) entry which is preliminary data.</text>
</comment>
<dbReference type="Proteomes" id="UP001457282">
    <property type="component" value="Unassembled WGS sequence"/>
</dbReference>
<dbReference type="AlphaFoldDB" id="A0AAW1Y9I5"/>
<accession>A0AAW1Y9I5</accession>
<organism evidence="1 2">
    <name type="scientific">Rubus argutus</name>
    <name type="common">Southern blackberry</name>
    <dbReference type="NCBI Taxonomy" id="59490"/>
    <lineage>
        <taxon>Eukaryota</taxon>
        <taxon>Viridiplantae</taxon>
        <taxon>Streptophyta</taxon>
        <taxon>Embryophyta</taxon>
        <taxon>Tracheophyta</taxon>
        <taxon>Spermatophyta</taxon>
        <taxon>Magnoliopsida</taxon>
        <taxon>eudicotyledons</taxon>
        <taxon>Gunneridae</taxon>
        <taxon>Pentapetalae</taxon>
        <taxon>rosids</taxon>
        <taxon>fabids</taxon>
        <taxon>Rosales</taxon>
        <taxon>Rosaceae</taxon>
        <taxon>Rosoideae</taxon>
        <taxon>Rosoideae incertae sedis</taxon>
        <taxon>Rubus</taxon>
    </lineage>
</organism>
<reference evidence="1 2" key="1">
    <citation type="journal article" date="2023" name="G3 (Bethesda)">
        <title>A chromosome-length genome assembly and annotation of blackberry (Rubus argutus, cv. 'Hillquist').</title>
        <authorList>
            <person name="Bruna T."/>
            <person name="Aryal R."/>
            <person name="Dudchenko O."/>
            <person name="Sargent D.J."/>
            <person name="Mead D."/>
            <person name="Buti M."/>
            <person name="Cavallini A."/>
            <person name="Hytonen T."/>
            <person name="Andres J."/>
            <person name="Pham M."/>
            <person name="Weisz D."/>
            <person name="Mascagni F."/>
            <person name="Usai G."/>
            <person name="Natali L."/>
            <person name="Bassil N."/>
            <person name="Fernandez G.E."/>
            <person name="Lomsadze A."/>
            <person name="Armour M."/>
            <person name="Olukolu B."/>
            <person name="Poorten T."/>
            <person name="Britton C."/>
            <person name="Davik J."/>
            <person name="Ashrafi H."/>
            <person name="Aiden E.L."/>
            <person name="Borodovsky M."/>
            <person name="Worthington M."/>
        </authorList>
    </citation>
    <scope>NUCLEOTIDE SEQUENCE [LARGE SCALE GENOMIC DNA]</scope>
    <source>
        <strain evidence="1">PI 553951</strain>
    </source>
</reference>
<proteinExistence type="predicted"/>
<evidence type="ECO:0000313" key="1">
    <source>
        <dbReference type="EMBL" id="KAK9944402.1"/>
    </source>
</evidence>
<protein>
    <submittedName>
        <fullName evidence="1">Uncharacterized protein</fullName>
    </submittedName>
</protein>
<gene>
    <name evidence="1" type="ORF">M0R45_009972</name>
</gene>